<proteinExistence type="predicted"/>
<evidence type="ECO:0000259" key="4">
    <source>
        <dbReference type="PROSITE" id="PS50102"/>
    </source>
</evidence>
<feature type="compositionally biased region" description="Basic residues" evidence="3">
    <location>
        <begin position="28"/>
        <end position="37"/>
    </location>
</feature>
<dbReference type="Gene3D" id="3.30.70.330">
    <property type="match status" value="1"/>
</dbReference>
<dbReference type="CDD" id="cd00590">
    <property type="entry name" value="RRM_SF"/>
    <property type="match status" value="1"/>
</dbReference>
<evidence type="ECO:0000313" key="5">
    <source>
        <dbReference type="EMBL" id="KAJ2931687.1"/>
    </source>
</evidence>
<dbReference type="GO" id="GO:0005654">
    <property type="term" value="C:nucleoplasm"/>
    <property type="evidence" value="ECO:0007669"/>
    <property type="project" value="TreeGrafter"/>
</dbReference>
<dbReference type="SMART" id="SM00360">
    <property type="entry name" value="RRM"/>
    <property type="match status" value="1"/>
</dbReference>
<accession>A0A9W8MJ05</accession>
<feature type="non-terminal residue" evidence="5">
    <location>
        <position position="1"/>
    </location>
</feature>
<reference evidence="5" key="1">
    <citation type="submission" date="2022-06" db="EMBL/GenBank/DDBJ databases">
        <title>Genome Sequence of Candolleomyces eurysporus.</title>
        <authorList>
            <person name="Buettner E."/>
        </authorList>
    </citation>
    <scope>NUCLEOTIDE SEQUENCE</scope>
    <source>
        <strain evidence="5">VTCC 930004</strain>
    </source>
</reference>
<dbReference type="PROSITE" id="PS50102">
    <property type="entry name" value="RRM"/>
    <property type="match status" value="1"/>
</dbReference>
<name>A0A9W8MJ05_9AGAR</name>
<dbReference type="EMBL" id="JANBPK010000806">
    <property type="protein sequence ID" value="KAJ2931687.1"/>
    <property type="molecule type" value="Genomic_DNA"/>
</dbReference>
<feature type="region of interest" description="Disordered" evidence="3">
    <location>
        <begin position="1"/>
        <end position="73"/>
    </location>
</feature>
<evidence type="ECO:0000313" key="6">
    <source>
        <dbReference type="Proteomes" id="UP001140091"/>
    </source>
</evidence>
<feature type="domain" description="RRM" evidence="4">
    <location>
        <begin position="82"/>
        <end position="173"/>
    </location>
</feature>
<dbReference type="GO" id="GO:0000398">
    <property type="term" value="P:mRNA splicing, via spliceosome"/>
    <property type="evidence" value="ECO:0007669"/>
    <property type="project" value="TreeGrafter"/>
</dbReference>
<dbReference type="GO" id="GO:0005737">
    <property type="term" value="C:cytoplasm"/>
    <property type="evidence" value="ECO:0007669"/>
    <property type="project" value="TreeGrafter"/>
</dbReference>
<keyword evidence="1 2" id="KW-0694">RNA-binding</keyword>
<evidence type="ECO:0000256" key="3">
    <source>
        <dbReference type="SAM" id="MobiDB-lite"/>
    </source>
</evidence>
<dbReference type="InterPro" id="IPR035979">
    <property type="entry name" value="RBD_domain_sf"/>
</dbReference>
<dbReference type="InterPro" id="IPR000504">
    <property type="entry name" value="RRM_dom"/>
</dbReference>
<evidence type="ECO:0000256" key="1">
    <source>
        <dbReference type="ARBA" id="ARBA00022884"/>
    </source>
</evidence>
<evidence type="ECO:0000256" key="2">
    <source>
        <dbReference type="PROSITE-ProRule" id="PRU00176"/>
    </source>
</evidence>
<dbReference type="GO" id="GO:0003723">
    <property type="term" value="F:RNA binding"/>
    <property type="evidence" value="ECO:0007669"/>
    <property type="project" value="UniProtKB-UniRule"/>
</dbReference>
<dbReference type="GO" id="GO:0061574">
    <property type="term" value="C:ASAP complex"/>
    <property type="evidence" value="ECO:0007669"/>
    <property type="project" value="TreeGrafter"/>
</dbReference>
<dbReference type="Pfam" id="PF00076">
    <property type="entry name" value="RRM_1"/>
    <property type="match status" value="1"/>
</dbReference>
<feature type="compositionally biased region" description="Polar residues" evidence="3">
    <location>
        <begin position="1"/>
        <end position="27"/>
    </location>
</feature>
<protein>
    <recommendedName>
        <fullName evidence="4">RRM domain-containing protein</fullName>
    </recommendedName>
</protein>
<sequence length="249" mass="27540">MRFTCKSSESILPSTGQDKRPVTQTSPSKKKRAAASRRKAEEKSRKKGRPDHREARLESAARSAKKKEKRADIAKHGPSFHPFIYVGNLQANITEKRLHGIFRKFGTVTRIEIRRSGGQAVTVGVAIPEEVKGSKDRFYATIEFSERSSAKSALRLNGKQLDDAALVVSLSPVDLPEMRDIVKSRVSKMDSSRTRVQPRTMPGAFDTGLFSEPTFVESTPPKTAKTPVATAAGEDRHRIMGYSFPATVI</sequence>
<dbReference type="Proteomes" id="UP001140091">
    <property type="component" value="Unassembled WGS sequence"/>
</dbReference>
<dbReference type="AlphaFoldDB" id="A0A9W8MJ05"/>
<gene>
    <name evidence="5" type="ORF">H1R20_g5423</name>
</gene>
<dbReference type="PANTHER" id="PTHR15481">
    <property type="entry name" value="RIBONUCLEIC ACID BINDING PROTEIN S1"/>
    <property type="match status" value="1"/>
</dbReference>
<dbReference type="OrthoDB" id="4726at2759"/>
<keyword evidence="6" id="KW-1185">Reference proteome</keyword>
<dbReference type="InterPro" id="IPR012677">
    <property type="entry name" value="Nucleotide-bd_a/b_plait_sf"/>
</dbReference>
<comment type="caution">
    <text evidence="5">The sequence shown here is derived from an EMBL/GenBank/DDBJ whole genome shotgun (WGS) entry which is preliminary data.</text>
</comment>
<dbReference type="SUPFAM" id="SSF54928">
    <property type="entry name" value="RNA-binding domain, RBD"/>
    <property type="match status" value="1"/>
</dbReference>
<organism evidence="5 6">
    <name type="scientific">Candolleomyces eurysporus</name>
    <dbReference type="NCBI Taxonomy" id="2828524"/>
    <lineage>
        <taxon>Eukaryota</taxon>
        <taxon>Fungi</taxon>
        <taxon>Dikarya</taxon>
        <taxon>Basidiomycota</taxon>
        <taxon>Agaricomycotina</taxon>
        <taxon>Agaricomycetes</taxon>
        <taxon>Agaricomycetidae</taxon>
        <taxon>Agaricales</taxon>
        <taxon>Agaricineae</taxon>
        <taxon>Psathyrellaceae</taxon>
        <taxon>Candolleomyces</taxon>
    </lineage>
</organism>
<dbReference type="PANTHER" id="PTHR15481:SF0">
    <property type="entry name" value="LD23870P-RELATED"/>
    <property type="match status" value="1"/>
</dbReference>